<protein>
    <submittedName>
        <fullName evidence="1">Uncharacterized protein</fullName>
    </submittedName>
</protein>
<dbReference type="Proteomes" id="UP001175228">
    <property type="component" value="Unassembled WGS sequence"/>
</dbReference>
<name>A0AA39QM43_9AGAR</name>
<dbReference type="EMBL" id="JAUEPU010000002">
    <property type="protein sequence ID" value="KAK0505473.1"/>
    <property type="molecule type" value="Genomic_DNA"/>
</dbReference>
<reference evidence="1" key="1">
    <citation type="submission" date="2023-06" db="EMBL/GenBank/DDBJ databases">
        <authorList>
            <consortium name="Lawrence Berkeley National Laboratory"/>
            <person name="Ahrendt S."/>
            <person name="Sahu N."/>
            <person name="Indic B."/>
            <person name="Wong-Bajracharya J."/>
            <person name="Merenyi Z."/>
            <person name="Ke H.-M."/>
            <person name="Monk M."/>
            <person name="Kocsube S."/>
            <person name="Drula E."/>
            <person name="Lipzen A."/>
            <person name="Balint B."/>
            <person name="Henrissat B."/>
            <person name="Andreopoulos B."/>
            <person name="Martin F.M."/>
            <person name="Harder C.B."/>
            <person name="Rigling D."/>
            <person name="Ford K.L."/>
            <person name="Foster G.D."/>
            <person name="Pangilinan J."/>
            <person name="Papanicolaou A."/>
            <person name="Barry K."/>
            <person name="LaButti K."/>
            <person name="Viragh M."/>
            <person name="Koriabine M."/>
            <person name="Yan M."/>
            <person name="Riley R."/>
            <person name="Champramary S."/>
            <person name="Plett K.L."/>
            <person name="Tsai I.J."/>
            <person name="Slot J."/>
            <person name="Sipos G."/>
            <person name="Plett J."/>
            <person name="Nagy L.G."/>
            <person name="Grigoriev I.V."/>
        </authorList>
    </citation>
    <scope>NUCLEOTIDE SEQUENCE</scope>
    <source>
        <strain evidence="1">HWK02</strain>
    </source>
</reference>
<accession>A0AA39QM43</accession>
<evidence type="ECO:0000313" key="2">
    <source>
        <dbReference type="Proteomes" id="UP001175228"/>
    </source>
</evidence>
<dbReference type="Gene3D" id="3.40.50.1460">
    <property type="match status" value="1"/>
</dbReference>
<dbReference type="AlphaFoldDB" id="A0AA39QM43"/>
<organism evidence="1 2">
    <name type="scientific">Armillaria luteobubalina</name>
    <dbReference type="NCBI Taxonomy" id="153913"/>
    <lineage>
        <taxon>Eukaryota</taxon>
        <taxon>Fungi</taxon>
        <taxon>Dikarya</taxon>
        <taxon>Basidiomycota</taxon>
        <taxon>Agaricomycotina</taxon>
        <taxon>Agaricomycetes</taxon>
        <taxon>Agaricomycetidae</taxon>
        <taxon>Agaricales</taxon>
        <taxon>Marasmiineae</taxon>
        <taxon>Physalacriaceae</taxon>
        <taxon>Armillaria</taxon>
    </lineage>
</organism>
<evidence type="ECO:0000313" key="1">
    <source>
        <dbReference type="EMBL" id="KAK0505473.1"/>
    </source>
</evidence>
<comment type="caution">
    <text evidence="1">The sequence shown here is derived from an EMBL/GenBank/DDBJ whole genome shotgun (WGS) entry which is preliminary data.</text>
</comment>
<proteinExistence type="predicted"/>
<gene>
    <name evidence="1" type="ORF">EDD18DRAFT_1344298</name>
</gene>
<keyword evidence="2" id="KW-1185">Reference proteome</keyword>
<sequence length="118" mass="13422">MIRATLSDMLFTGEQNLSHYPNYRSILQEDWYPDLESHIILAACTEYQYAKAKAVKSDDGMVTGYVGIFTDSLVRALRSGNWRKETTYVDLLHCLDTSPFQTPVVAGNRKGAHIWYQG</sequence>